<dbReference type="Pfam" id="PF09643">
    <property type="entry name" value="YopX"/>
    <property type="match status" value="1"/>
</dbReference>
<organism evidence="2 3">
    <name type="scientific">Claveliimonas bilis</name>
    <dbReference type="NCBI Taxonomy" id="3028070"/>
    <lineage>
        <taxon>Bacteria</taxon>
        <taxon>Bacillati</taxon>
        <taxon>Bacillota</taxon>
        <taxon>Clostridia</taxon>
        <taxon>Lachnospirales</taxon>
        <taxon>Lachnospiraceae</taxon>
        <taxon>Claveliimonas</taxon>
    </lineage>
</organism>
<accession>A0ABM8I457</accession>
<name>A0ABM8I457_9FIRM</name>
<dbReference type="Gene3D" id="2.30.30.290">
    <property type="entry name" value="YopX-like domains"/>
    <property type="match status" value="1"/>
</dbReference>
<dbReference type="RefSeq" id="WP_316266577.1">
    <property type="nucleotide sequence ID" value="NZ_AP027742.1"/>
</dbReference>
<evidence type="ECO:0000313" key="3">
    <source>
        <dbReference type="Proteomes" id="UP001305815"/>
    </source>
</evidence>
<proteinExistence type="predicted"/>
<gene>
    <name evidence="2" type="ORF">Lac1_11460</name>
</gene>
<dbReference type="InterPro" id="IPR023385">
    <property type="entry name" value="YopX-like_C"/>
</dbReference>
<evidence type="ECO:0000313" key="2">
    <source>
        <dbReference type="EMBL" id="BDZ76963.1"/>
    </source>
</evidence>
<sequence length="142" mass="16198">MREILFRAKRIDNGEWVEGNLITNERNEHKKYIGYIFDERNGVIEDFDIVEVIPNTICQYTGLKDKNEEKVFIGDIIRCTKGCPHEVIWMKEYAGTFIGGMPAVYLSGLDKGYAWTGEEEIVGNIFDSPERLKGGGSNEKTN</sequence>
<keyword evidence="3" id="KW-1185">Reference proteome</keyword>
<dbReference type="Proteomes" id="UP001305815">
    <property type="component" value="Chromosome"/>
</dbReference>
<dbReference type="InterPro" id="IPR019096">
    <property type="entry name" value="YopX_protein"/>
</dbReference>
<dbReference type="SUPFAM" id="SSF159006">
    <property type="entry name" value="YopX-like"/>
    <property type="match status" value="1"/>
</dbReference>
<dbReference type="EMBL" id="AP027742">
    <property type="protein sequence ID" value="BDZ76963.1"/>
    <property type="molecule type" value="Genomic_DNA"/>
</dbReference>
<reference evidence="3" key="1">
    <citation type="journal article" date="2023" name="Int. J. Syst. Evol. Microbiol.">
        <title>Claveliimonas bilis gen. nov., sp. nov., deoxycholic acid-producing bacteria isolated from human faeces, and reclassification of Sellimonas monacensis Zenner et al. 2021 as Claveliimonas monacensis comb. nov.</title>
        <authorList>
            <person name="Hisatomi A."/>
            <person name="Kastawa N.W.E.P.G."/>
            <person name="Song I."/>
            <person name="Ohkuma M."/>
            <person name="Fukiya S."/>
            <person name="Sakamoto M."/>
        </authorList>
    </citation>
    <scope>NUCLEOTIDE SEQUENCE [LARGE SCALE GENOMIC DNA]</scope>
    <source>
        <strain evidence="3">12BBH14</strain>
    </source>
</reference>
<evidence type="ECO:0000259" key="1">
    <source>
        <dbReference type="Pfam" id="PF09643"/>
    </source>
</evidence>
<protein>
    <submittedName>
        <fullName evidence="2">Phage protein</fullName>
    </submittedName>
</protein>
<feature type="domain" description="YopX protein" evidence="1">
    <location>
        <begin position="6"/>
        <end position="133"/>
    </location>
</feature>